<gene>
    <name evidence="7" type="ORF">SAMN05444391_1339</name>
</gene>
<reference evidence="7 8" key="1">
    <citation type="submission" date="2016-11" db="EMBL/GenBank/DDBJ databases">
        <authorList>
            <person name="Jaros S."/>
            <person name="Januszkiewicz K."/>
            <person name="Wedrychowicz H."/>
        </authorList>
    </citation>
    <scope>NUCLEOTIDE SEQUENCE [LARGE SCALE GENOMIC DNA]</scope>
    <source>
        <strain evidence="7 8">DSM 19557</strain>
    </source>
</reference>
<evidence type="ECO:0000259" key="6">
    <source>
        <dbReference type="PROSITE" id="PS51007"/>
    </source>
</evidence>
<dbReference type="SUPFAM" id="SSF46626">
    <property type="entry name" value="Cytochrome c"/>
    <property type="match status" value="1"/>
</dbReference>
<accession>A0A1M6T8A3</accession>
<dbReference type="NCBIfam" id="TIGR04485">
    <property type="entry name" value="thiosulf_SoxX"/>
    <property type="match status" value="1"/>
</dbReference>
<dbReference type="InterPro" id="IPR036909">
    <property type="entry name" value="Cyt_c-like_dom_sf"/>
</dbReference>
<evidence type="ECO:0000256" key="2">
    <source>
        <dbReference type="ARBA" id="ARBA00022723"/>
    </source>
</evidence>
<dbReference type="Gene3D" id="1.10.760.10">
    <property type="entry name" value="Cytochrome c-like domain"/>
    <property type="match status" value="1"/>
</dbReference>
<keyword evidence="2 4" id="KW-0479">Metal-binding</keyword>
<dbReference type="AlphaFoldDB" id="A0A1M6T8A3"/>
<keyword evidence="1 4" id="KW-0349">Heme</keyword>
<evidence type="ECO:0000313" key="7">
    <source>
        <dbReference type="EMBL" id="SHK53069.1"/>
    </source>
</evidence>
<protein>
    <submittedName>
        <fullName evidence="7">Monoheme cytochrome SoxX (Sulfur oxidation)</fullName>
    </submittedName>
</protein>
<name>A0A1M6T8A3_9AQUI</name>
<dbReference type="GO" id="GO:0020037">
    <property type="term" value="F:heme binding"/>
    <property type="evidence" value="ECO:0007669"/>
    <property type="project" value="InterPro"/>
</dbReference>
<dbReference type="EMBL" id="LT670846">
    <property type="protein sequence ID" value="SHK53069.1"/>
    <property type="molecule type" value="Genomic_DNA"/>
</dbReference>
<evidence type="ECO:0000313" key="8">
    <source>
        <dbReference type="Proteomes" id="UP000189810"/>
    </source>
</evidence>
<dbReference type="STRING" id="381751.SAMN05444391_1339"/>
<dbReference type="GO" id="GO:0009055">
    <property type="term" value="F:electron transfer activity"/>
    <property type="evidence" value="ECO:0007669"/>
    <property type="project" value="InterPro"/>
</dbReference>
<evidence type="ECO:0000256" key="3">
    <source>
        <dbReference type="ARBA" id="ARBA00023004"/>
    </source>
</evidence>
<feature type="signal peptide" evidence="5">
    <location>
        <begin position="1"/>
        <end position="22"/>
    </location>
</feature>
<keyword evidence="8" id="KW-1185">Reference proteome</keyword>
<evidence type="ECO:0000256" key="5">
    <source>
        <dbReference type="SAM" id="SignalP"/>
    </source>
</evidence>
<feature type="chain" id="PRO_5013020016" evidence="5">
    <location>
        <begin position="23"/>
        <end position="223"/>
    </location>
</feature>
<dbReference type="InterPro" id="IPR030999">
    <property type="entry name" value="Thiosulf_SoxX"/>
</dbReference>
<evidence type="ECO:0000256" key="1">
    <source>
        <dbReference type="ARBA" id="ARBA00022617"/>
    </source>
</evidence>
<dbReference type="PROSITE" id="PS51007">
    <property type="entry name" value="CYTC"/>
    <property type="match status" value="1"/>
</dbReference>
<keyword evidence="3 4" id="KW-0408">Iron</keyword>
<dbReference type="InterPro" id="IPR009056">
    <property type="entry name" value="Cyt_c-like_dom"/>
</dbReference>
<dbReference type="OrthoDB" id="8562939at2"/>
<keyword evidence="5" id="KW-0732">Signal</keyword>
<dbReference type="GO" id="GO:0046872">
    <property type="term" value="F:metal ion binding"/>
    <property type="evidence" value="ECO:0007669"/>
    <property type="project" value="UniProtKB-KW"/>
</dbReference>
<dbReference type="RefSeq" id="WP_079654434.1">
    <property type="nucleotide sequence ID" value="NZ_LT670846.1"/>
</dbReference>
<proteinExistence type="predicted"/>
<feature type="domain" description="Cytochrome c" evidence="6">
    <location>
        <begin position="94"/>
        <end position="218"/>
    </location>
</feature>
<dbReference type="Proteomes" id="UP000189810">
    <property type="component" value="Chromosome I"/>
</dbReference>
<sequence length="223" mass="25232">MDRKKVAISLCGLLIFMGVVYSQPTKDEQAMVDQILQRSFTKDPRTEWKLKTDESGYICSKYPSREKMPAKEIQKVMELNKKAIKYPQHGFIMGDWKEGQKLVETSAGGRFVGYGFSDKPFAAHGGNCYACHLIEKGKPGGTLGPELTGYGKRLGITKDNVDKIYKDPELFNKVKTVYEIIYASWAYYPCSAMPRFGYWEVLSPDDIAHIVAFLLHPESPVNK</sequence>
<evidence type="ECO:0000256" key="4">
    <source>
        <dbReference type="PROSITE-ProRule" id="PRU00433"/>
    </source>
</evidence>
<organism evidence="7 8">
    <name type="scientific">Thermocrinis minervae</name>
    <dbReference type="NCBI Taxonomy" id="381751"/>
    <lineage>
        <taxon>Bacteria</taxon>
        <taxon>Pseudomonadati</taxon>
        <taxon>Aquificota</taxon>
        <taxon>Aquificia</taxon>
        <taxon>Aquificales</taxon>
        <taxon>Aquificaceae</taxon>
        <taxon>Thermocrinis</taxon>
    </lineage>
</organism>